<evidence type="ECO:0000313" key="1">
    <source>
        <dbReference type="EMBL" id="EGG42075.1"/>
    </source>
</evidence>
<dbReference type="HOGENOM" id="CLU_2802023_0_0_2"/>
<gene>
    <name evidence="1" type="ORF">Nlim_1090</name>
</gene>
<accession>F3KKR5</accession>
<proteinExistence type="predicted"/>
<organism evidence="1">
    <name type="scientific">Candidatus Nitrosarchaeum limnium SFB1</name>
    <dbReference type="NCBI Taxonomy" id="886738"/>
    <lineage>
        <taxon>Archaea</taxon>
        <taxon>Nitrososphaerota</taxon>
        <taxon>Nitrososphaeria</taxon>
        <taxon>Nitrosopumilales</taxon>
        <taxon>Nitrosopumilaceae</taxon>
        <taxon>Nitrosarchaeum</taxon>
    </lineage>
</organism>
<sequence length="67" mass="7696">MFESDNVCLICSKEQPRHTSEQWAICSKKLIELGIMRYCESCGLTKPAEGVHDRCEKCGEKYPFSNH</sequence>
<name>F3KKR5_9ARCH</name>
<protein>
    <submittedName>
        <fullName evidence="1">Uncharacterized protein</fullName>
    </submittedName>
</protein>
<reference evidence="1" key="1">
    <citation type="journal article" date="2011" name="PLoS ONE">
        <title>Genome of a low-salinity ammonia-oxidizing archaeon determined by single-cell and metagenomic analysis.</title>
        <authorList>
            <person name="Blainey P.C."/>
            <person name="Mosier A.C."/>
            <person name="Potanina A."/>
            <person name="Francis C.A."/>
            <person name="Quake S.R."/>
        </authorList>
    </citation>
    <scope>NUCLEOTIDE SEQUENCE [LARGE SCALE GENOMIC DNA]</scope>
    <source>
        <strain evidence="1">SFB1</strain>
    </source>
</reference>
<dbReference type="Proteomes" id="UP000004348">
    <property type="component" value="Chromosome"/>
</dbReference>
<dbReference type="EMBL" id="AEGP01000040">
    <property type="protein sequence ID" value="EGG42075.1"/>
    <property type="molecule type" value="Genomic_DNA"/>
</dbReference>
<dbReference type="AlphaFoldDB" id="F3KKR5"/>
<comment type="caution">
    <text evidence="1">The sequence shown here is derived from an EMBL/GenBank/DDBJ whole genome shotgun (WGS) entry which is preliminary data.</text>
</comment>